<dbReference type="InterPro" id="IPR035093">
    <property type="entry name" value="RelE/ParE_toxin_dom_sf"/>
</dbReference>
<comment type="caution">
    <text evidence="2">The sequence shown here is derived from an EMBL/GenBank/DDBJ whole genome shotgun (WGS) entry which is preliminary data.</text>
</comment>
<dbReference type="Proteomes" id="UP001589834">
    <property type="component" value="Unassembled WGS sequence"/>
</dbReference>
<dbReference type="Pfam" id="PF05016">
    <property type="entry name" value="ParE_toxin"/>
    <property type="match status" value="1"/>
</dbReference>
<accession>A0ABV6PYR5</accession>
<gene>
    <name evidence="2" type="ORF">ACFFGG_16015</name>
</gene>
<dbReference type="InterPro" id="IPR007712">
    <property type="entry name" value="RelE/ParE_toxin"/>
</dbReference>
<name>A0ABV6PYR5_9BURK</name>
<dbReference type="Gene3D" id="3.30.2310.20">
    <property type="entry name" value="RelE-like"/>
    <property type="match status" value="1"/>
</dbReference>
<protein>
    <submittedName>
        <fullName evidence="2">Type II toxin-antitoxin system RelE/ParE family toxin</fullName>
    </submittedName>
</protein>
<proteinExistence type="predicted"/>
<sequence length="102" mass="11667">MKRARFTREARAEFLAQTAYYETLRHGLGARFRAEIEQAAQLAAAFPLHGKAGPAGTRRRLVADFPFKLVYTETDFGILIHAVAGDHQLPEYWLHRVQRNDD</sequence>
<reference evidence="2 3" key="1">
    <citation type="submission" date="2024-09" db="EMBL/GenBank/DDBJ databases">
        <authorList>
            <person name="Sun Q."/>
            <person name="Mori K."/>
        </authorList>
    </citation>
    <scope>NUCLEOTIDE SEQUENCE [LARGE SCALE GENOMIC DNA]</scope>
    <source>
        <strain evidence="2 3">NCAIM B.02336</strain>
    </source>
</reference>
<organism evidence="2 3">
    <name type="scientific">Ottowia pentelensis</name>
    <dbReference type="NCBI Taxonomy" id="511108"/>
    <lineage>
        <taxon>Bacteria</taxon>
        <taxon>Pseudomonadati</taxon>
        <taxon>Pseudomonadota</taxon>
        <taxon>Betaproteobacteria</taxon>
        <taxon>Burkholderiales</taxon>
        <taxon>Comamonadaceae</taxon>
        <taxon>Ottowia</taxon>
    </lineage>
</organism>
<evidence type="ECO:0000313" key="3">
    <source>
        <dbReference type="Proteomes" id="UP001589834"/>
    </source>
</evidence>
<dbReference type="EMBL" id="JBHLTN010000034">
    <property type="protein sequence ID" value="MFC0594058.1"/>
    <property type="molecule type" value="Genomic_DNA"/>
</dbReference>
<dbReference type="RefSeq" id="WP_377484556.1">
    <property type="nucleotide sequence ID" value="NZ_JBHLTN010000034.1"/>
</dbReference>
<keyword evidence="3" id="KW-1185">Reference proteome</keyword>
<evidence type="ECO:0000313" key="2">
    <source>
        <dbReference type="EMBL" id="MFC0594058.1"/>
    </source>
</evidence>
<keyword evidence="1" id="KW-1277">Toxin-antitoxin system</keyword>
<evidence type="ECO:0000256" key="1">
    <source>
        <dbReference type="ARBA" id="ARBA00022649"/>
    </source>
</evidence>